<feature type="transmembrane region" description="Helical" evidence="10">
    <location>
        <begin position="193"/>
        <end position="217"/>
    </location>
</feature>
<dbReference type="PIRSF" id="PIRSF006603">
    <property type="entry name" value="DinF"/>
    <property type="match status" value="1"/>
</dbReference>
<evidence type="ECO:0000256" key="7">
    <source>
        <dbReference type="ARBA" id="ARBA00022989"/>
    </source>
</evidence>
<dbReference type="InterPro" id="IPR045070">
    <property type="entry name" value="MATE_MepA-like"/>
</dbReference>
<feature type="transmembrane region" description="Helical" evidence="10">
    <location>
        <begin position="94"/>
        <end position="116"/>
    </location>
</feature>
<dbReference type="NCBIfam" id="TIGR00797">
    <property type="entry name" value="matE"/>
    <property type="match status" value="1"/>
</dbReference>
<dbReference type="GO" id="GO:0005886">
    <property type="term" value="C:plasma membrane"/>
    <property type="evidence" value="ECO:0007669"/>
    <property type="project" value="UniProtKB-SubCell"/>
</dbReference>
<keyword evidence="5" id="KW-1003">Cell membrane</keyword>
<dbReference type="GO" id="GO:0015297">
    <property type="term" value="F:antiporter activity"/>
    <property type="evidence" value="ECO:0007669"/>
    <property type="project" value="InterPro"/>
</dbReference>
<dbReference type="Pfam" id="PF01554">
    <property type="entry name" value="MatE"/>
    <property type="match status" value="2"/>
</dbReference>
<dbReference type="PANTHER" id="PTHR43823:SF3">
    <property type="entry name" value="MULTIDRUG EXPORT PROTEIN MEPA"/>
    <property type="match status" value="1"/>
</dbReference>
<comment type="similarity">
    <text evidence="2">Belongs to the multi antimicrobial extrusion (MATE) (TC 2.A.66.1) family. MepA subfamily.</text>
</comment>
<keyword evidence="7 10" id="KW-1133">Transmembrane helix</keyword>
<feature type="transmembrane region" description="Helical" evidence="10">
    <location>
        <begin position="49"/>
        <end position="73"/>
    </location>
</feature>
<evidence type="ECO:0000256" key="6">
    <source>
        <dbReference type="ARBA" id="ARBA00022692"/>
    </source>
</evidence>
<dbReference type="GO" id="GO:0042910">
    <property type="term" value="F:xenobiotic transmembrane transporter activity"/>
    <property type="evidence" value="ECO:0007669"/>
    <property type="project" value="InterPro"/>
</dbReference>
<dbReference type="EMBL" id="JAJEPR010000039">
    <property type="protein sequence ID" value="MCC2191143.1"/>
    <property type="molecule type" value="Genomic_DNA"/>
</dbReference>
<evidence type="ECO:0000313" key="12">
    <source>
        <dbReference type="Proteomes" id="UP001197875"/>
    </source>
</evidence>
<organism evidence="11 12">
    <name type="scientific">Fusicatenibacter faecihominis</name>
    <dbReference type="NCBI Taxonomy" id="2881276"/>
    <lineage>
        <taxon>Bacteria</taxon>
        <taxon>Bacillati</taxon>
        <taxon>Bacillota</taxon>
        <taxon>Clostridia</taxon>
        <taxon>Lachnospirales</taxon>
        <taxon>Lachnospiraceae</taxon>
        <taxon>Fusicatenibacter</taxon>
    </lineage>
</organism>
<evidence type="ECO:0000256" key="2">
    <source>
        <dbReference type="ARBA" id="ARBA00008417"/>
    </source>
</evidence>
<evidence type="ECO:0000313" key="11">
    <source>
        <dbReference type="EMBL" id="MCC2191143.1"/>
    </source>
</evidence>
<reference evidence="11 12" key="1">
    <citation type="submission" date="2021-10" db="EMBL/GenBank/DDBJ databases">
        <title>Anaerobic single-cell dispensing facilitates the cultivation of human gut bacteria.</title>
        <authorList>
            <person name="Afrizal A."/>
        </authorList>
    </citation>
    <scope>NUCLEOTIDE SEQUENCE [LARGE SCALE GENOMIC DNA]</scope>
    <source>
        <strain evidence="11 12">CLA-AA-H277</strain>
    </source>
</reference>
<evidence type="ECO:0000256" key="8">
    <source>
        <dbReference type="ARBA" id="ARBA00023136"/>
    </source>
</evidence>
<evidence type="ECO:0000256" key="1">
    <source>
        <dbReference type="ARBA" id="ARBA00004651"/>
    </source>
</evidence>
<keyword evidence="9" id="KW-0046">Antibiotic resistance</keyword>
<evidence type="ECO:0000256" key="9">
    <source>
        <dbReference type="ARBA" id="ARBA00023251"/>
    </source>
</evidence>
<accession>A0AAE3J7H1</accession>
<dbReference type="AlphaFoldDB" id="A0AAE3J7H1"/>
<gene>
    <name evidence="11" type="ORF">LKD71_15305</name>
</gene>
<keyword evidence="4" id="KW-0813">Transport</keyword>
<feature type="transmembrane region" description="Helical" evidence="10">
    <location>
        <begin position="388"/>
        <end position="411"/>
    </location>
</feature>
<comment type="caution">
    <text evidence="11">The sequence shown here is derived from an EMBL/GenBank/DDBJ whole genome shotgun (WGS) entry which is preliminary data.</text>
</comment>
<comment type="subcellular location">
    <subcellularLocation>
        <location evidence="1">Cell membrane</location>
        <topology evidence="1">Multi-pass membrane protein</topology>
    </subcellularLocation>
</comment>
<feature type="transmembrane region" description="Helical" evidence="10">
    <location>
        <begin position="272"/>
        <end position="294"/>
    </location>
</feature>
<dbReference type="InterPro" id="IPR048279">
    <property type="entry name" value="MdtK-like"/>
</dbReference>
<proteinExistence type="inferred from homology"/>
<dbReference type="Proteomes" id="UP001197875">
    <property type="component" value="Unassembled WGS sequence"/>
</dbReference>
<keyword evidence="12" id="KW-1185">Reference proteome</keyword>
<dbReference type="PANTHER" id="PTHR43823">
    <property type="entry name" value="SPORULATION PROTEIN YKVU"/>
    <property type="match status" value="1"/>
</dbReference>
<protein>
    <recommendedName>
        <fullName evidence="3">Multidrug export protein MepA</fullName>
    </recommendedName>
</protein>
<dbReference type="CDD" id="cd13143">
    <property type="entry name" value="MATE_MepA_like"/>
    <property type="match status" value="1"/>
</dbReference>
<feature type="transmembrane region" description="Helical" evidence="10">
    <location>
        <begin position="417"/>
        <end position="439"/>
    </location>
</feature>
<evidence type="ECO:0000256" key="3">
    <source>
        <dbReference type="ARBA" id="ARBA00022106"/>
    </source>
</evidence>
<keyword evidence="8 10" id="KW-0472">Membrane</keyword>
<evidence type="ECO:0000256" key="4">
    <source>
        <dbReference type="ARBA" id="ARBA00022448"/>
    </source>
</evidence>
<dbReference type="InterPro" id="IPR051327">
    <property type="entry name" value="MATE_MepA_subfamily"/>
</dbReference>
<sequence length="451" mass="48760">MMLENELFEQAPVHKVYFKFALPVVFSMVVSLVYNMVDTYFIAQTGNTNLVAGVSLGAPIFTLMIALGDIFGLGGSSVISRLFGQKRDEDGKRLSVFCFYAALLCGIIIAILLLLLRTPILYLLGADTETFAYASQYFTVIVLGAPFIIVSYTPANLLRTEGFATASMTGTILGAIVNMILDPLFISVLKLGAAGAAIATVIGNIGADLFFVWFLLARSKRLSIKPAKFHIQSDEIRQIFAIGIPASITNLMQSFGMTLTNRFLLPYGNDKVAAMGIVMKINLIAVLIMVGFAFGAQPLIGYNYGAKNHSRLKEILRFCYAFECGIALVLAVLLSTLAPGLVGLFMQDASIVAIGVPMLRMQLFGMVFIAIILVTTCTFQSEGKAGGAFLLSVSRQGVVFAVVIMLASSVFGYRGVLMAQAISDFLTAILAVCLFYKLVHKEDLLTSTSYN</sequence>
<dbReference type="InterPro" id="IPR002528">
    <property type="entry name" value="MATE_fam"/>
</dbReference>
<name>A0AAE3J7H1_9FIRM</name>
<evidence type="ECO:0000256" key="10">
    <source>
        <dbReference type="SAM" id="Phobius"/>
    </source>
</evidence>
<dbReference type="GO" id="GO:0046677">
    <property type="term" value="P:response to antibiotic"/>
    <property type="evidence" value="ECO:0007669"/>
    <property type="project" value="UniProtKB-KW"/>
</dbReference>
<dbReference type="RefSeq" id="WP_227616109.1">
    <property type="nucleotide sequence ID" value="NZ_JAJEPR010000039.1"/>
</dbReference>
<feature type="transmembrane region" description="Helical" evidence="10">
    <location>
        <begin position="350"/>
        <end position="376"/>
    </location>
</feature>
<feature type="transmembrane region" description="Helical" evidence="10">
    <location>
        <begin position="162"/>
        <end position="181"/>
    </location>
</feature>
<evidence type="ECO:0000256" key="5">
    <source>
        <dbReference type="ARBA" id="ARBA00022475"/>
    </source>
</evidence>
<keyword evidence="6 10" id="KW-0812">Transmembrane</keyword>
<feature type="transmembrane region" description="Helical" evidence="10">
    <location>
        <begin position="136"/>
        <end position="155"/>
    </location>
</feature>
<feature type="transmembrane region" description="Helical" evidence="10">
    <location>
        <begin position="238"/>
        <end position="260"/>
    </location>
</feature>
<feature type="transmembrane region" description="Helical" evidence="10">
    <location>
        <begin position="315"/>
        <end position="338"/>
    </location>
</feature>
<feature type="transmembrane region" description="Helical" evidence="10">
    <location>
        <begin position="20"/>
        <end position="37"/>
    </location>
</feature>